<dbReference type="InterPro" id="IPR036736">
    <property type="entry name" value="ACP-like_sf"/>
</dbReference>
<dbReference type="GO" id="GO:0003824">
    <property type="term" value="F:catalytic activity"/>
    <property type="evidence" value="ECO:0007669"/>
    <property type="project" value="InterPro"/>
</dbReference>
<dbReference type="Pfam" id="PF00550">
    <property type="entry name" value="PP-binding"/>
    <property type="match status" value="1"/>
</dbReference>
<reference evidence="4" key="1">
    <citation type="submission" date="2016-10" db="EMBL/GenBank/DDBJ databases">
        <authorList>
            <person name="Varghese N."/>
            <person name="Submissions S."/>
        </authorList>
    </citation>
    <scope>NUCLEOTIDE SEQUENCE [LARGE SCALE GENOMIC DNA]</scope>
    <source>
        <strain evidence="4">CGMCC 4.3525</strain>
    </source>
</reference>
<dbReference type="GO" id="GO:0008610">
    <property type="term" value="P:lipid biosynthetic process"/>
    <property type="evidence" value="ECO:0007669"/>
    <property type="project" value="UniProtKB-ARBA"/>
</dbReference>
<dbReference type="PROSITE" id="PS50075">
    <property type="entry name" value="CARRIER"/>
    <property type="match status" value="1"/>
</dbReference>
<dbReference type="OrthoDB" id="3931141at2"/>
<dbReference type="SUPFAM" id="SSF47336">
    <property type="entry name" value="ACP-like"/>
    <property type="match status" value="1"/>
</dbReference>
<evidence type="ECO:0000313" key="4">
    <source>
        <dbReference type="Proteomes" id="UP000199352"/>
    </source>
</evidence>
<dbReference type="Pfam" id="PF00668">
    <property type="entry name" value="Condensation"/>
    <property type="match status" value="1"/>
</dbReference>
<feature type="domain" description="Carrier" evidence="2">
    <location>
        <begin position="468"/>
        <end position="542"/>
    </location>
</feature>
<keyword evidence="4" id="KW-1185">Reference proteome</keyword>
<protein>
    <submittedName>
        <fullName evidence="3">Phosphopantetheine attachment site</fullName>
    </submittedName>
</protein>
<comment type="cofactor">
    <cofactor evidence="1">
        <name>pantetheine 4'-phosphate</name>
        <dbReference type="ChEBI" id="CHEBI:47942"/>
    </cofactor>
</comment>
<dbReference type="GO" id="GO:0031177">
    <property type="term" value="F:phosphopantetheine binding"/>
    <property type="evidence" value="ECO:0007669"/>
    <property type="project" value="TreeGrafter"/>
</dbReference>
<dbReference type="SUPFAM" id="SSF52777">
    <property type="entry name" value="CoA-dependent acyltransferases"/>
    <property type="match status" value="2"/>
</dbReference>
<sequence length="542" mass="57490">MTTGTTDTLPIGPLQEGIWLFWRLNPASPAYSMPEVFHFDGDFDAGAAEFAFNETIRRHEALRTTFHETESGVVQVIDRDPDPVKIDLVDLRGLPAPLRDERLDAAVTTAANLPFDLAAGPPIRLTAIPVSGNRTTLVLVAHHIACDGTSMAILLHEFGELYRSARRSSPPALEPAAPGYGALVRRQLAALADGAFEEESAFWRERLAGATGSVLPGTAPATGGALDTCTVPTTLGDALADAVTAYARGAGTTPFSVLLCAMQVMIAAATADGDVAVGTATSGHTSKFSRTVGMLANAIVVRSRIDLRASFAEVLEEVALDLMDAIDHQDLPFSRMMADLHGAGHERGTELMRTMFAAGANGGLSLGEGRLFEQAPPIVEGPFELAVTCYIDHTGIAVDWEFALRAYTRETARGYCAAYQEILAMLLEQPDTAMDSLGLEEVLAHVVPAQAGGAPSAVAVSPAVEPAGPLTPMEEAVAAVWCEVLDVPAVAPHDDFFGLGGHSMLASQAVALVRRTVSDTASLRLLFDHPRLRDFCSRLEAR</sequence>
<proteinExistence type="predicted"/>
<organism evidence="3 4">
    <name type="scientific">Lentzea xinjiangensis</name>
    <dbReference type="NCBI Taxonomy" id="402600"/>
    <lineage>
        <taxon>Bacteria</taxon>
        <taxon>Bacillati</taxon>
        <taxon>Actinomycetota</taxon>
        <taxon>Actinomycetes</taxon>
        <taxon>Pseudonocardiales</taxon>
        <taxon>Pseudonocardiaceae</taxon>
        <taxon>Lentzea</taxon>
    </lineage>
</organism>
<dbReference type="PANTHER" id="PTHR45527">
    <property type="entry name" value="NONRIBOSOMAL PEPTIDE SYNTHETASE"/>
    <property type="match status" value="1"/>
</dbReference>
<dbReference type="PANTHER" id="PTHR45527:SF1">
    <property type="entry name" value="FATTY ACID SYNTHASE"/>
    <property type="match status" value="1"/>
</dbReference>
<dbReference type="EMBL" id="FOFR01000007">
    <property type="protein sequence ID" value="SER01685.1"/>
    <property type="molecule type" value="Genomic_DNA"/>
</dbReference>
<dbReference type="GO" id="GO:0044550">
    <property type="term" value="P:secondary metabolite biosynthetic process"/>
    <property type="evidence" value="ECO:0007669"/>
    <property type="project" value="TreeGrafter"/>
</dbReference>
<dbReference type="InterPro" id="IPR023213">
    <property type="entry name" value="CAT-like_dom_sf"/>
</dbReference>
<dbReference type="GO" id="GO:0005737">
    <property type="term" value="C:cytoplasm"/>
    <property type="evidence" value="ECO:0007669"/>
    <property type="project" value="TreeGrafter"/>
</dbReference>
<evidence type="ECO:0000313" key="3">
    <source>
        <dbReference type="EMBL" id="SER01685.1"/>
    </source>
</evidence>
<name>A0A1H9KS14_9PSEU</name>
<dbReference type="GO" id="GO:0043041">
    <property type="term" value="P:amino acid activation for nonribosomal peptide biosynthetic process"/>
    <property type="evidence" value="ECO:0007669"/>
    <property type="project" value="TreeGrafter"/>
</dbReference>
<dbReference type="RefSeq" id="WP_089951821.1">
    <property type="nucleotide sequence ID" value="NZ_FOFR01000007.1"/>
</dbReference>
<evidence type="ECO:0000256" key="1">
    <source>
        <dbReference type="ARBA" id="ARBA00001957"/>
    </source>
</evidence>
<dbReference type="InterPro" id="IPR001242">
    <property type="entry name" value="Condensation_dom"/>
</dbReference>
<accession>A0A1H9KS14</accession>
<dbReference type="AlphaFoldDB" id="A0A1H9KS14"/>
<dbReference type="InterPro" id="IPR009081">
    <property type="entry name" value="PP-bd_ACP"/>
</dbReference>
<dbReference type="Proteomes" id="UP000199352">
    <property type="component" value="Unassembled WGS sequence"/>
</dbReference>
<dbReference type="Gene3D" id="3.30.559.10">
    <property type="entry name" value="Chloramphenicol acetyltransferase-like domain"/>
    <property type="match status" value="1"/>
</dbReference>
<dbReference type="Gene3D" id="3.30.559.30">
    <property type="entry name" value="Nonribosomal peptide synthetase, condensation domain"/>
    <property type="match status" value="1"/>
</dbReference>
<gene>
    <name evidence="3" type="ORF">SAMN05216188_10788</name>
</gene>
<evidence type="ECO:0000259" key="2">
    <source>
        <dbReference type="PROSITE" id="PS50075"/>
    </source>
</evidence>
<dbReference type="Gene3D" id="1.10.1200.10">
    <property type="entry name" value="ACP-like"/>
    <property type="match status" value="1"/>
</dbReference>
<dbReference type="STRING" id="402600.SAMN05216188_10788"/>